<dbReference type="InterPro" id="IPR036388">
    <property type="entry name" value="WH-like_DNA-bd_sf"/>
</dbReference>
<dbReference type="SMART" id="SM00895">
    <property type="entry name" value="FCD"/>
    <property type="match status" value="1"/>
</dbReference>
<dbReference type="GO" id="GO:0003677">
    <property type="term" value="F:DNA binding"/>
    <property type="evidence" value="ECO:0007669"/>
    <property type="project" value="UniProtKB-KW"/>
</dbReference>
<evidence type="ECO:0000256" key="2">
    <source>
        <dbReference type="ARBA" id="ARBA00023125"/>
    </source>
</evidence>
<accession>A0A3B9IK22</accession>
<dbReference type="PROSITE" id="PS50949">
    <property type="entry name" value="HTH_GNTR"/>
    <property type="match status" value="1"/>
</dbReference>
<keyword evidence="2" id="KW-0238">DNA-binding</keyword>
<dbReference type="SUPFAM" id="SSF48008">
    <property type="entry name" value="GntR ligand-binding domain-like"/>
    <property type="match status" value="1"/>
</dbReference>
<dbReference type="PANTHER" id="PTHR43537:SF20">
    <property type="entry name" value="HTH-TYPE TRANSCRIPTIONAL REPRESSOR GLAR"/>
    <property type="match status" value="1"/>
</dbReference>
<dbReference type="InterPro" id="IPR011711">
    <property type="entry name" value="GntR_C"/>
</dbReference>
<dbReference type="SUPFAM" id="SSF46785">
    <property type="entry name" value="Winged helix' DNA-binding domain"/>
    <property type="match status" value="1"/>
</dbReference>
<dbReference type="Gene3D" id="1.20.120.530">
    <property type="entry name" value="GntR ligand-binding domain-like"/>
    <property type="match status" value="1"/>
</dbReference>
<dbReference type="InterPro" id="IPR036390">
    <property type="entry name" value="WH_DNA-bd_sf"/>
</dbReference>
<dbReference type="InterPro" id="IPR008920">
    <property type="entry name" value="TF_FadR/GntR_C"/>
</dbReference>
<evidence type="ECO:0000256" key="1">
    <source>
        <dbReference type="ARBA" id="ARBA00023015"/>
    </source>
</evidence>
<organism evidence="5 6">
    <name type="scientific">Tistrella mobilis</name>
    <dbReference type="NCBI Taxonomy" id="171437"/>
    <lineage>
        <taxon>Bacteria</taxon>
        <taxon>Pseudomonadati</taxon>
        <taxon>Pseudomonadota</taxon>
        <taxon>Alphaproteobacteria</taxon>
        <taxon>Geminicoccales</taxon>
        <taxon>Geminicoccaceae</taxon>
        <taxon>Tistrella</taxon>
    </lineage>
</organism>
<name>A0A3B9IK22_9PROT</name>
<evidence type="ECO:0000256" key="3">
    <source>
        <dbReference type="ARBA" id="ARBA00023163"/>
    </source>
</evidence>
<dbReference type="PANTHER" id="PTHR43537">
    <property type="entry name" value="TRANSCRIPTIONAL REGULATOR, GNTR FAMILY"/>
    <property type="match status" value="1"/>
</dbReference>
<keyword evidence="3" id="KW-0804">Transcription</keyword>
<dbReference type="Proteomes" id="UP000257706">
    <property type="component" value="Unassembled WGS sequence"/>
</dbReference>
<evidence type="ECO:0000313" key="5">
    <source>
        <dbReference type="EMBL" id="HAE47657.1"/>
    </source>
</evidence>
<gene>
    <name evidence="5" type="ORF">DCK97_09585</name>
</gene>
<dbReference type="Gene3D" id="1.10.10.10">
    <property type="entry name" value="Winged helix-like DNA-binding domain superfamily/Winged helix DNA-binding domain"/>
    <property type="match status" value="1"/>
</dbReference>
<dbReference type="SMART" id="SM00345">
    <property type="entry name" value="HTH_GNTR"/>
    <property type="match status" value="1"/>
</dbReference>
<proteinExistence type="predicted"/>
<sequence length="292" mass="32292">METSCESGLDKIARRVHIPWADVPPRWAPSRPATPGAAMADTAAIRAEADAEPAQTLAEQAYRAIRRDIVAGRLAPGQPMRFEYLKETYGLSFSPLREALARLQSERLVTAFALRGFRVAEMSVDEMWDTIETRIMIEREALTAAIARGGDDWEIGIVQAFHALSHCSKRLRAAGDWPSEPAIEEIERRHQAFHRALIAACPSRWTRELSEMLYVQTERYRRPALMRAGAAPDDEGGVGSGGAAGRDIEAEHKAIMDAAIARDAPTAVELLTAHLRDTGRMIERLGIETGRK</sequence>
<evidence type="ECO:0000259" key="4">
    <source>
        <dbReference type="PROSITE" id="PS50949"/>
    </source>
</evidence>
<feature type="domain" description="HTH gntR-type" evidence="4">
    <location>
        <begin position="55"/>
        <end position="122"/>
    </location>
</feature>
<comment type="caution">
    <text evidence="5">The sequence shown here is derived from an EMBL/GenBank/DDBJ whole genome shotgun (WGS) entry which is preliminary data.</text>
</comment>
<reference evidence="5 6" key="1">
    <citation type="journal article" date="2018" name="Nat. Biotechnol.">
        <title>A standardized bacterial taxonomy based on genome phylogeny substantially revises the tree of life.</title>
        <authorList>
            <person name="Parks D.H."/>
            <person name="Chuvochina M."/>
            <person name="Waite D.W."/>
            <person name="Rinke C."/>
            <person name="Skarshewski A."/>
            <person name="Chaumeil P.A."/>
            <person name="Hugenholtz P."/>
        </authorList>
    </citation>
    <scope>NUCLEOTIDE SEQUENCE [LARGE SCALE GENOMIC DNA]</scope>
    <source>
        <strain evidence="5">UBA8739</strain>
    </source>
</reference>
<dbReference type="EMBL" id="DMAI01000148">
    <property type="protein sequence ID" value="HAE47657.1"/>
    <property type="molecule type" value="Genomic_DNA"/>
</dbReference>
<dbReference type="CDD" id="cd07377">
    <property type="entry name" value="WHTH_GntR"/>
    <property type="match status" value="1"/>
</dbReference>
<keyword evidence="1" id="KW-0805">Transcription regulation</keyword>
<dbReference type="GO" id="GO:0003700">
    <property type="term" value="F:DNA-binding transcription factor activity"/>
    <property type="evidence" value="ECO:0007669"/>
    <property type="project" value="InterPro"/>
</dbReference>
<protein>
    <submittedName>
        <fullName evidence="5">GntR family transcriptional regulator</fullName>
    </submittedName>
</protein>
<dbReference type="AlphaFoldDB" id="A0A3B9IK22"/>
<dbReference type="Pfam" id="PF00392">
    <property type="entry name" value="GntR"/>
    <property type="match status" value="1"/>
</dbReference>
<evidence type="ECO:0000313" key="6">
    <source>
        <dbReference type="Proteomes" id="UP000257706"/>
    </source>
</evidence>
<dbReference type="InterPro" id="IPR000524">
    <property type="entry name" value="Tscrpt_reg_HTH_GntR"/>
</dbReference>
<dbReference type="Pfam" id="PF07729">
    <property type="entry name" value="FCD"/>
    <property type="match status" value="1"/>
</dbReference>